<dbReference type="RefSeq" id="WP_155315237.1">
    <property type="nucleotide sequence ID" value="NZ_AP021874.1"/>
</dbReference>
<proteinExistence type="predicted"/>
<dbReference type="PANTHER" id="PTHR33490">
    <property type="entry name" value="BLR5614 PROTEIN-RELATED"/>
    <property type="match status" value="1"/>
</dbReference>
<dbReference type="SMART" id="SM00460">
    <property type="entry name" value="TGc"/>
    <property type="match status" value="1"/>
</dbReference>
<dbReference type="AlphaFoldDB" id="A0A5K7YE48"/>
<dbReference type="Pfam" id="PF01841">
    <property type="entry name" value="Transglut_core"/>
    <property type="match status" value="1"/>
</dbReference>
<gene>
    <name evidence="2" type="ORF">DSCA_08530</name>
</gene>
<dbReference type="InterPro" id="IPR038765">
    <property type="entry name" value="Papain-like_cys_pep_sf"/>
</dbReference>
<protein>
    <recommendedName>
        <fullName evidence="1">Transglutaminase-like domain-containing protein</fullName>
    </recommendedName>
</protein>
<accession>A0A5K7YE48</accession>
<dbReference type="Proteomes" id="UP000427906">
    <property type="component" value="Chromosome"/>
</dbReference>
<dbReference type="KEGG" id="dalk:DSCA_08530"/>
<dbReference type="SUPFAM" id="SSF54001">
    <property type="entry name" value="Cysteine proteinases"/>
    <property type="match status" value="1"/>
</dbReference>
<dbReference type="Gene3D" id="3.10.620.30">
    <property type="match status" value="1"/>
</dbReference>
<evidence type="ECO:0000313" key="3">
    <source>
        <dbReference type="Proteomes" id="UP000427906"/>
    </source>
</evidence>
<dbReference type="InterPro" id="IPR002931">
    <property type="entry name" value="Transglutaminase-like"/>
</dbReference>
<dbReference type="EMBL" id="AP021874">
    <property type="protein sequence ID" value="BBO66923.1"/>
    <property type="molecule type" value="Genomic_DNA"/>
</dbReference>
<dbReference type="OrthoDB" id="4697328at2"/>
<keyword evidence="3" id="KW-1185">Reference proteome</keyword>
<sequence>MSDTQGIDQYLEPTYFVDSHSPAVISYARERCLGKRTDVEKAIALYYGVRDDIRYDPYSMEDKPEAVTASAVLKRRAGFCVPKAVLLTAVLRSRNIPARLGFADVRNHLVTQRLKAMMETDLFVYHGYVEIFLNGQWVKATPAFNLTLCLNFNVKPLEFDGVHDSLFHEFDTRGQRHMEYVNDHGTFADLPYDQIYGAFRRHYPKILTRNADRNADAFGREALDERSRGGGRFNN</sequence>
<feature type="domain" description="Transglutaminase-like" evidence="1">
    <location>
        <begin position="72"/>
        <end position="144"/>
    </location>
</feature>
<name>A0A5K7YE48_9BACT</name>
<reference evidence="2 3" key="1">
    <citation type="submission" date="2019-11" db="EMBL/GenBank/DDBJ databases">
        <title>Comparative genomics of hydrocarbon-degrading Desulfosarcina strains.</title>
        <authorList>
            <person name="Watanabe M."/>
            <person name="Kojima H."/>
            <person name="Fukui M."/>
        </authorList>
    </citation>
    <scope>NUCLEOTIDE SEQUENCE [LARGE SCALE GENOMIC DNA]</scope>
    <source>
        <strain evidence="2 3">PL12</strain>
    </source>
</reference>
<dbReference type="PANTHER" id="PTHR33490:SF3">
    <property type="entry name" value="CONSERVED INTEGRAL MEMBRANE PROTEIN"/>
    <property type="match status" value="1"/>
</dbReference>
<evidence type="ECO:0000259" key="1">
    <source>
        <dbReference type="SMART" id="SM00460"/>
    </source>
</evidence>
<organism evidence="2 3">
    <name type="scientific">Desulfosarcina alkanivorans</name>
    <dbReference type="NCBI Taxonomy" id="571177"/>
    <lineage>
        <taxon>Bacteria</taxon>
        <taxon>Pseudomonadati</taxon>
        <taxon>Thermodesulfobacteriota</taxon>
        <taxon>Desulfobacteria</taxon>
        <taxon>Desulfobacterales</taxon>
        <taxon>Desulfosarcinaceae</taxon>
        <taxon>Desulfosarcina</taxon>
    </lineage>
</organism>
<evidence type="ECO:0000313" key="2">
    <source>
        <dbReference type="EMBL" id="BBO66923.1"/>
    </source>
</evidence>